<evidence type="ECO:0000313" key="3">
    <source>
        <dbReference type="Proteomes" id="UP001233999"/>
    </source>
</evidence>
<protein>
    <submittedName>
        <fullName evidence="2">Uncharacterized protein</fullName>
    </submittedName>
</protein>
<comment type="caution">
    <text evidence="2">The sequence shown here is derived from an EMBL/GenBank/DDBJ whole genome shotgun (WGS) entry which is preliminary data.</text>
</comment>
<gene>
    <name evidence="2" type="ORF">L9F63_020869</name>
</gene>
<evidence type="ECO:0000256" key="1">
    <source>
        <dbReference type="SAM" id="MobiDB-lite"/>
    </source>
</evidence>
<name>A0AAD7ZQI4_DIPPU</name>
<dbReference type="AlphaFoldDB" id="A0AAD7ZQI4"/>
<feature type="non-terminal residue" evidence="2">
    <location>
        <position position="243"/>
    </location>
</feature>
<feature type="region of interest" description="Disordered" evidence="1">
    <location>
        <begin position="122"/>
        <end position="179"/>
    </location>
</feature>
<keyword evidence="3" id="KW-1185">Reference proteome</keyword>
<feature type="non-terminal residue" evidence="2">
    <location>
        <position position="1"/>
    </location>
</feature>
<dbReference type="EMBL" id="JASPKZ010007356">
    <property type="protein sequence ID" value="KAJ9584781.1"/>
    <property type="molecule type" value="Genomic_DNA"/>
</dbReference>
<reference evidence="2" key="1">
    <citation type="journal article" date="2023" name="IScience">
        <title>Live-bearing cockroach genome reveals convergent evolutionary mechanisms linked to viviparity in insects and beyond.</title>
        <authorList>
            <person name="Fouks B."/>
            <person name="Harrison M.C."/>
            <person name="Mikhailova A.A."/>
            <person name="Marchal E."/>
            <person name="English S."/>
            <person name="Carruthers M."/>
            <person name="Jennings E.C."/>
            <person name="Chiamaka E.L."/>
            <person name="Frigard R.A."/>
            <person name="Pippel M."/>
            <person name="Attardo G.M."/>
            <person name="Benoit J.B."/>
            <person name="Bornberg-Bauer E."/>
            <person name="Tobe S.S."/>
        </authorList>
    </citation>
    <scope>NUCLEOTIDE SEQUENCE</scope>
    <source>
        <strain evidence="2">Stay&amp;Tobe</strain>
    </source>
</reference>
<sequence length="243" mass="27101">AVFANNQEVNRNRHSLPGPVAPDENRRLPEQKAYRTENRYKVNPNVPNSTEKNVPHKAIQSSIQAAEEGVVPLHITESVSVRKDYLKEIEKQLEIIEQGQLANLHLNPADEDPMLALVIPRPHAPEGTNDKDNPVFQRGEPVRSSAGAPVGTSAKLRSRPRTGSDNAGPLTVNDGLPARPAFDRMQITRTKSPVSSPASRRVPRSDDIQKFIRNAAPQRMQITKHTVNKKIVLHLLHLWHSLQ</sequence>
<evidence type="ECO:0000313" key="2">
    <source>
        <dbReference type="EMBL" id="KAJ9584781.1"/>
    </source>
</evidence>
<reference evidence="2" key="2">
    <citation type="submission" date="2023-05" db="EMBL/GenBank/DDBJ databases">
        <authorList>
            <person name="Fouks B."/>
        </authorList>
    </citation>
    <scope>NUCLEOTIDE SEQUENCE</scope>
    <source>
        <strain evidence="2">Stay&amp;Tobe</strain>
        <tissue evidence="2">Testes</tissue>
    </source>
</reference>
<accession>A0AAD7ZQI4</accession>
<organism evidence="2 3">
    <name type="scientific">Diploptera punctata</name>
    <name type="common">Pacific beetle cockroach</name>
    <dbReference type="NCBI Taxonomy" id="6984"/>
    <lineage>
        <taxon>Eukaryota</taxon>
        <taxon>Metazoa</taxon>
        <taxon>Ecdysozoa</taxon>
        <taxon>Arthropoda</taxon>
        <taxon>Hexapoda</taxon>
        <taxon>Insecta</taxon>
        <taxon>Pterygota</taxon>
        <taxon>Neoptera</taxon>
        <taxon>Polyneoptera</taxon>
        <taxon>Dictyoptera</taxon>
        <taxon>Blattodea</taxon>
        <taxon>Blaberoidea</taxon>
        <taxon>Blaberidae</taxon>
        <taxon>Diplopterinae</taxon>
        <taxon>Diploptera</taxon>
    </lineage>
</organism>
<proteinExistence type="predicted"/>
<dbReference type="Proteomes" id="UP001233999">
    <property type="component" value="Unassembled WGS sequence"/>
</dbReference>
<feature type="region of interest" description="Disordered" evidence="1">
    <location>
        <begin position="1"/>
        <end position="28"/>
    </location>
</feature>